<dbReference type="Proteomes" id="UP000027981">
    <property type="component" value="Chromosome"/>
</dbReference>
<dbReference type="OrthoDB" id="85174at2157"/>
<dbReference type="HOGENOM" id="CLU_2366378_0_0_2"/>
<dbReference type="GeneID" id="24841333"/>
<sequence>MDELKSYTNLLLSKIAYAEELYGIKINYVPLIVRKEETIIFDKRDGKIKNLSEKRELSREELEKFKEEIIQNIKNGTVELYLTLTFGEDVGL</sequence>
<dbReference type="RefSeq" id="WP_048164165.1">
    <property type="nucleotide sequence ID" value="NZ_CP006019.1"/>
</dbReference>
<name>A0A075LRC8_9EURY</name>
<keyword evidence="2" id="KW-1185">Reference proteome</keyword>
<dbReference type="AlphaFoldDB" id="A0A075LRC8"/>
<dbReference type="KEGG" id="ppac:PAP_00995"/>
<reference evidence="1 2" key="2">
    <citation type="journal article" date="2015" name="Genome Announc.">
        <title>Complete Genome Sequence of Hyperthermophilic Piezophilic Archaeon Palaeococcus pacificus DY20341T, Isolated from Deep-Sea Hydrothermal Sediments.</title>
        <authorList>
            <person name="Zeng X."/>
            <person name="Jebbar M."/>
            <person name="Shao Z."/>
        </authorList>
    </citation>
    <scope>NUCLEOTIDE SEQUENCE [LARGE SCALE GENOMIC DNA]</scope>
    <source>
        <strain evidence="1 2">DY20341</strain>
    </source>
</reference>
<dbReference type="eggNOG" id="arCOG05842">
    <property type="taxonomic scope" value="Archaea"/>
</dbReference>
<proteinExistence type="predicted"/>
<evidence type="ECO:0000313" key="2">
    <source>
        <dbReference type="Proteomes" id="UP000027981"/>
    </source>
</evidence>
<gene>
    <name evidence="1" type="ORF">PAP_00995</name>
</gene>
<reference evidence="2" key="1">
    <citation type="submission" date="2013-06" db="EMBL/GenBank/DDBJ databases">
        <title>Complete Genome Sequence of Hyperthermophilic Palaeococcus pacificus DY20341T, Isolated from a Deep-Sea Hydrothermal Sediments.</title>
        <authorList>
            <person name="Zeng X."/>
            <person name="Shao Z."/>
        </authorList>
    </citation>
    <scope>NUCLEOTIDE SEQUENCE [LARGE SCALE GENOMIC DNA]</scope>
    <source>
        <strain evidence="2">DY20341</strain>
    </source>
</reference>
<evidence type="ECO:0000313" key="1">
    <source>
        <dbReference type="EMBL" id="AIF68641.1"/>
    </source>
</evidence>
<dbReference type="EMBL" id="CP006019">
    <property type="protein sequence ID" value="AIF68641.1"/>
    <property type="molecule type" value="Genomic_DNA"/>
</dbReference>
<protein>
    <submittedName>
        <fullName evidence="1">Uncharacterized protein</fullName>
    </submittedName>
</protein>
<organism evidence="1 2">
    <name type="scientific">Palaeococcus pacificus DY20341</name>
    <dbReference type="NCBI Taxonomy" id="1343739"/>
    <lineage>
        <taxon>Archaea</taxon>
        <taxon>Methanobacteriati</taxon>
        <taxon>Methanobacteriota</taxon>
        <taxon>Thermococci</taxon>
        <taxon>Thermococcales</taxon>
        <taxon>Thermococcaceae</taxon>
        <taxon>Palaeococcus</taxon>
    </lineage>
</organism>
<dbReference type="STRING" id="1343739.PAP_00995"/>
<accession>A0A075LRC8</accession>